<organism evidence="12 13">
    <name type="scientific">Mizuhopecten yessoensis</name>
    <name type="common">Japanese scallop</name>
    <name type="synonym">Patinopecten yessoensis</name>
    <dbReference type="NCBI Taxonomy" id="6573"/>
    <lineage>
        <taxon>Eukaryota</taxon>
        <taxon>Metazoa</taxon>
        <taxon>Spiralia</taxon>
        <taxon>Lophotrochozoa</taxon>
        <taxon>Mollusca</taxon>
        <taxon>Bivalvia</taxon>
        <taxon>Autobranchia</taxon>
        <taxon>Pteriomorphia</taxon>
        <taxon>Pectinida</taxon>
        <taxon>Pectinoidea</taxon>
        <taxon>Pectinidae</taxon>
        <taxon>Mizuhopecten</taxon>
    </lineage>
</organism>
<evidence type="ECO:0000313" key="13">
    <source>
        <dbReference type="Proteomes" id="UP000242188"/>
    </source>
</evidence>
<evidence type="ECO:0000256" key="9">
    <source>
        <dbReference type="SAM" id="MobiDB-lite"/>
    </source>
</evidence>
<dbReference type="PANTHER" id="PTHR14903">
    <property type="entry name" value="SCLEROSTIN-RELATED"/>
    <property type="match status" value="1"/>
</dbReference>
<proteinExistence type="inferred from homology"/>
<dbReference type="InterPro" id="IPR008835">
    <property type="entry name" value="Sclerostin/SOSTDC1"/>
</dbReference>
<dbReference type="InterPro" id="IPR029034">
    <property type="entry name" value="Cystine-knot_cytokine"/>
</dbReference>
<accession>A0A210PTN6</accession>
<feature type="compositionally biased region" description="Basic residues" evidence="9">
    <location>
        <begin position="166"/>
        <end position="193"/>
    </location>
</feature>
<dbReference type="Proteomes" id="UP000242188">
    <property type="component" value="Unassembled WGS sequence"/>
</dbReference>
<comment type="caution">
    <text evidence="8">Lacks conserved residue(s) required for the propagation of feature annotation.</text>
</comment>
<evidence type="ECO:0000256" key="8">
    <source>
        <dbReference type="PROSITE-ProRule" id="PRU00039"/>
    </source>
</evidence>
<dbReference type="GO" id="GO:0005615">
    <property type="term" value="C:extracellular space"/>
    <property type="evidence" value="ECO:0007669"/>
    <property type="project" value="InterPro"/>
</dbReference>
<dbReference type="OrthoDB" id="6624188at2759"/>
<evidence type="ECO:0000256" key="3">
    <source>
        <dbReference type="ARBA" id="ARBA00022525"/>
    </source>
</evidence>
<evidence type="ECO:0000256" key="10">
    <source>
        <dbReference type="SAM" id="SignalP"/>
    </source>
</evidence>
<dbReference type="Gene3D" id="2.10.90.10">
    <property type="entry name" value="Cystine-knot cytokines"/>
    <property type="match status" value="1"/>
</dbReference>
<gene>
    <name evidence="12" type="ORF">KP79_PYT04313</name>
</gene>
<keyword evidence="6" id="KW-1015">Disulfide bond</keyword>
<protein>
    <submittedName>
        <fullName evidence="12">Sclerostin domain-containing protein 1</fullName>
    </submittedName>
</protein>
<evidence type="ECO:0000256" key="6">
    <source>
        <dbReference type="ARBA" id="ARBA00023157"/>
    </source>
</evidence>
<dbReference type="AlphaFoldDB" id="A0A210PTN6"/>
<evidence type="ECO:0000256" key="7">
    <source>
        <dbReference type="ARBA" id="ARBA00023180"/>
    </source>
</evidence>
<evidence type="ECO:0000313" key="12">
    <source>
        <dbReference type="EMBL" id="OWF39870.1"/>
    </source>
</evidence>
<dbReference type="GO" id="GO:0036122">
    <property type="term" value="F:BMP binding"/>
    <property type="evidence" value="ECO:0007669"/>
    <property type="project" value="TreeGrafter"/>
</dbReference>
<evidence type="ECO:0000256" key="2">
    <source>
        <dbReference type="ARBA" id="ARBA00007850"/>
    </source>
</evidence>
<keyword evidence="3" id="KW-0964">Secreted</keyword>
<keyword evidence="13" id="KW-1185">Reference proteome</keyword>
<evidence type="ECO:0000256" key="4">
    <source>
        <dbReference type="ARBA" id="ARBA00022687"/>
    </source>
</evidence>
<feature type="region of interest" description="Disordered" evidence="9">
    <location>
        <begin position="160"/>
        <end position="193"/>
    </location>
</feature>
<dbReference type="EMBL" id="NEDP02005503">
    <property type="protein sequence ID" value="OWF39870.1"/>
    <property type="molecule type" value="Genomic_DNA"/>
</dbReference>
<feature type="domain" description="CTCK" evidence="11">
    <location>
        <begin position="65"/>
        <end position="159"/>
    </location>
</feature>
<evidence type="ECO:0000256" key="1">
    <source>
        <dbReference type="ARBA" id="ARBA00004613"/>
    </source>
</evidence>
<feature type="chain" id="PRO_5012826507" evidence="10">
    <location>
        <begin position="23"/>
        <end position="228"/>
    </location>
</feature>
<dbReference type="Pfam" id="PF05463">
    <property type="entry name" value="Sclerostin"/>
    <property type="match status" value="1"/>
</dbReference>
<name>A0A210PTN6_MIZYE</name>
<sequence>MRRIKDGSLLCTVFALFSAYEAAHVLSPPSLTDSAKEGAVEADLLNHGFINKHLYPKPDEVTIKCKMLTSKRLFYDGTCTSSDYVVERVCAGRCHPERQENKSWWGEYLKYWHSQYVKHWKCKEGKTRRQRIKLLCPNGTIRTYKIRVVKTCNCVQYSKKDNESKSRKRRPRRKRRRHRTKKRRGQGRKNKNNRKYLNIFDTIQIHDKGRDEVIYVSQVTCCKYCNLR</sequence>
<reference evidence="12 13" key="1">
    <citation type="journal article" date="2017" name="Nat. Ecol. Evol.">
        <title>Scallop genome provides insights into evolution of bilaterian karyotype and development.</title>
        <authorList>
            <person name="Wang S."/>
            <person name="Zhang J."/>
            <person name="Jiao W."/>
            <person name="Li J."/>
            <person name="Xun X."/>
            <person name="Sun Y."/>
            <person name="Guo X."/>
            <person name="Huan P."/>
            <person name="Dong B."/>
            <person name="Zhang L."/>
            <person name="Hu X."/>
            <person name="Sun X."/>
            <person name="Wang J."/>
            <person name="Zhao C."/>
            <person name="Wang Y."/>
            <person name="Wang D."/>
            <person name="Huang X."/>
            <person name="Wang R."/>
            <person name="Lv J."/>
            <person name="Li Y."/>
            <person name="Zhang Z."/>
            <person name="Liu B."/>
            <person name="Lu W."/>
            <person name="Hui Y."/>
            <person name="Liang J."/>
            <person name="Zhou Z."/>
            <person name="Hou R."/>
            <person name="Li X."/>
            <person name="Liu Y."/>
            <person name="Li H."/>
            <person name="Ning X."/>
            <person name="Lin Y."/>
            <person name="Zhao L."/>
            <person name="Xing Q."/>
            <person name="Dou J."/>
            <person name="Li Y."/>
            <person name="Mao J."/>
            <person name="Guo H."/>
            <person name="Dou H."/>
            <person name="Li T."/>
            <person name="Mu C."/>
            <person name="Jiang W."/>
            <person name="Fu Q."/>
            <person name="Fu X."/>
            <person name="Miao Y."/>
            <person name="Liu J."/>
            <person name="Yu Q."/>
            <person name="Li R."/>
            <person name="Liao H."/>
            <person name="Li X."/>
            <person name="Kong Y."/>
            <person name="Jiang Z."/>
            <person name="Chourrout D."/>
            <person name="Li R."/>
            <person name="Bao Z."/>
        </authorList>
    </citation>
    <scope>NUCLEOTIDE SEQUENCE [LARGE SCALE GENOMIC DNA]</scope>
    <source>
        <strain evidence="12 13">PY_sf001</strain>
    </source>
</reference>
<feature type="signal peptide" evidence="10">
    <location>
        <begin position="1"/>
        <end position="22"/>
    </location>
</feature>
<evidence type="ECO:0000256" key="5">
    <source>
        <dbReference type="ARBA" id="ARBA00022729"/>
    </source>
</evidence>
<comment type="similarity">
    <text evidence="2">Belongs to the sclerostin family.</text>
</comment>
<dbReference type="GO" id="GO:0016055">
    <property type="term" value="P:Wnt signaling pathway"/>
    <property type="evidence" value="ECO:0007669"/>
    <property type="project" value="UniProtKB-KW"/>
</dbReference>
<keyword evidence="7" id="KW-0325">Glycoprotein</keyword>
<dbReference type="PANTHER" id="PTHR14903:SF6">
    <property type="entry name" value="CTCK DOMAIN-CONTAINING PROTEIN"/>
    <property type="match status" value="1"/>
</dbReference>
<dbReference type="PROSITE" id="PS01225">
    <property type="entry name" value="CTCK_2"/>
    <property type="match status" value="1"/>
</dbReference>
<dbReference type="GO" id="GO:0030178">
    <property type="term" value="P:negative regulation of Wnt signaling pathway"/>
    <property type="evidence" value="ECO:0007669"/>
    <property type="project" value="TreeGrafter"/>
</dbReference>
<evidence type="ECO:0000259" key="11">
    <source>
        <dbReference type="PROSITE" id="PS01225"/>
    </source>
</evidence>
<keyword evidence="5 10" id="KW-0732">Signal</keyword>
<dbReference type="InterPro" id="IPR006207">
    <property type="entry name" value="Cys_knot_C"/>
</dbReference>
<comment type="subcellular location">
    <subcellularLocation>
        <location evidence="1">Secreted</location>
    </subcellularLocation>
</comment>
<keyword evidence="4" id="KW-0879">Wnt signaling pathway</keyword>
<dbReference type="GO" id="GO:0030514">
    <property type="term" value="P:negative regulation of BMP signaling pathway"/>
    <property type="evidence" value="ECO:0007669"/>
    <property type="project" value="TreeGrafter"/>
</dbReference>
<comment type="caution">
    <text evidence="12">The sequence shown here is derived from an EMBL/GenBank/DDBJ whole genome shotgun (WGS) entry which is preliminary data.</text>
</comment>